<evidence type="ECO:0000256" key="7">
    <source>
        <dbReference type="RuleBase" id="RU000461"/>
    </source>
</evidence>
<dbReference type="PROSITE" id="PS00086">
    <property type="entry name" value="CYTOCHROME_P450"/>
    <property type="match status" value="1"/>
</dbReference>
<accession>A0A139AYS6</accession>
<dbReference type="EMBL" id="KQ965732">
    <property type="protein sequence ID" value="KXS21615.1"/>
    <property type="molecule type" value="Genomic_DNA"/>
</dbReference>
<gene>
    <name evidence="8" type="ORF">M427DRAFT_107032</name>
</gene>
<dbReference type="AlphaFoldDB" id="A0A139AYS6"/>
<evidence type="ECO:0000313" key="9">
    <source>
        <dbReference type="Proteomes" id="UP000070544"/>
    </source>
</evidence>
<evidence type="ECO:0000256" key="5">
    <source>
        <dbReference type="ARBA" id="ARBA00023004"/>
    </source>
</evidence>
<evidence type="ECO:0000256" key="3">
    <source>
        <dbReference type="ARBA" id="ARBA00022617"/>
    </source>
</evidence>
<dbReference type="Pfam" id="PF00067">
    <property type="entry name" value="p450"/>
    <property type="match status" value="1"/>
</dbReference>
<comment type="similarity">
    <text evidence="2 7">Belongs to the cytochrome P450 family.</text>
</comment>
<evidence type="ECO:0000313" key="8">
    <source>
        <dbReference type="EMBL" id="KXS21615.1"/>
    </source>
</evidence>
<dbReference type="Gene3D" id="1.10.630.10">
    <property type="entry name" value="Cytochrome P450"/>
    <property type="match status" value="1"/>
</dbReference>
<dbReference type="PRINTS" id="PR00385">
    <property type="entry name" value="P450"/>
</dbReference>
<dbReference type="PRINTS" id="PR00465">
    <property type="entry name" value="EP450IV"/>
</dbReference>
<dbReference type="GO" id="GO:0008398">
    <property type="term" value="F:sterol 14-demethylase activity"/>
    <property type="evidence" value="ECO:0007669"/>
    <property type="project" value="EnsemblFungi"/>
</dbReference>
<dbReference type="PANTHER" id="PTHR24304:SF2">
    <property type="entry name" value="24-HYDROXYCHOLESTEROL 7-ALPHA-HYDROXYLASE"/>
    <property type="match status" value="1"/>
</dbReference>
<dbReference type="GO" id="GO:0020037">
    <property type="term" value="F:heme binding"/>
    <property type="evidence" value="ECO:0007669"/>
    <property type="project" value="InterPro"/>
</dbReference>
<dbReference type="Proteomes" id="UP000070544">
    <property type="component" value="Unassembled WGS sequence"/>
</dbReference>
<comment type="cofactor">
    <cofactor evidence="1 6">
        <name>heme</name>
        <dbReference type="ChEBI" id="CHEBI:30413"/>
    </cofactor>
</comment>
<dbReference type="GO" id="GO:0005506">
    <property type="term" value="F:iron ion binding"/>
    <property type="evidence" value="ECO:0007669"/>
    <property type="project" value="InterPro"/>
</dbReference>
<reference evidence="8 9" key="1">
    <citation type="journal article" date="2015" name="Genome Biol. Evol.">
        <title>Phylogenomic analyses indicate that early fungi evolved digesting cell walls of algal ancestors of land plants.</title>
        <authorList>
            <person name="Chang Y."/>
            <person name="Wang S."/>
            <person name="Sekimoto S."/>
            <person name="Aerts A.L."/>
            <person name="Choi C."/>
            <person name="Clum A."/>
            <person name="LaButti K.M."/>
            <person name="Lindquist E.A."/>
            <person name="Yee Ngan C."/>
            <person name="Ohm R.A."/>
            <person name="Salamov A.A."/>
            <person name="Grigoriev I.V."/>
            <person name="Spatafora J.W."/>
            <person name="Berbee M.L."/>
        </authorList>
    </citation>
    <scope>NUCLEOTIDE SEQUENCE [LARGE SCALE GENOMIC DNA]</scope>
    <source>
        <strain evidence="8 9">JEL478</strain>
    </source>
</reference>
<dbReference type="STRING" id="1344416.A0A139AYS6"/>
<dbReference type="InterPro" id="IPR017972">
    <property type="entry name" value="Cyt_P450_CS"/>
</dbReference>
<dbReference type="OrthoDB" id="1055148at2759"/>
<proteinExistence type="inferred from homology"/>
<evidence type="ECO:0000256" key="4">
    <source>
        <dbReference type="ARBA" id="ARBA00022723"/>
    </source>
</evidence>
<keyword evidence="7" id="KW-0503">Monooxygenase</keyword>
<dbReference type="GO" id="GO:0097038">
    <property type="term" value="C:perinuclear endoplasmic reticulum"/>
    <property type="evidence" value="ECO:0007669"/>
    <property type="project" value="EnsemblFungi"/>
</dbReference>
<dbReference type="GO" id="GO:0032541">
    <property type="term" value="C:cortical endoplasmic reticulum"/>
    <property type="evidence" value="ECO:0007669"/>
    <property type="project" value="EnsemblFungi"/>
</dbReference>
<feature type="binding site" description="axial binding residue" evidence="6">
    <location>
        <position position="464"/>
    </location>
    <ligand>
        <name>heme</name>
        <dbReference type="ChEBI" id="CHEBI:30413"/>
    </ligand>
    <ligandPart>
        <name>Fe</name>
        <dbReference type="ChEBI" id="CHEBI:18248"/>
    </ligandPart>
</feature>
<keyword evidence="7" id="KW-0560">Oxidoreductase</keyword>
<organism evidence="8 9">
    <name type="scientific">Gonapodya prolifera (strain JEL478)</name>
    <name type="common">Monoblepharis prolifera</name>
    <dbReference type="NCBI Taxonomy" id="1344416"/>
    <lineage>
        <taxon>Eukaryota</taxon>
        <taxon>Fungi</taxon>
        <taxon>Fungi incertae sedis</taxon>
        <taxon>Chytridiomycota</taxon>
        <taxon>Chytridiomycota incertae sedis</taxon>
        <taxon>Monoblepharidomycetes</taxon>
        <taxon>Monoblepharidales</taxon>
        <taxon>Gonapodyaceae</taxon>
        <taxon>Gonapodya</taxon>
    </lineage>
</organism>
<dbReference type="InterPro" id="IPR001128">
    <property type="entry name" value="Cyt_P450"/>
</dbReference>
<protein>
    <submittedName>
        <fullName evidence="8">Cytochrome P450</fullName>
    </submittedName>
</protein>
<name>A0A139AYS6_GONPJ</name>
<dbReference type="InterPro" id="IPR050529">
    <property type="entry name" value="CYP450_sterol_14alpha_dmase"/>
</dbReference>
<dbReference type="PANTHER" id="PTHR24304">
    <property type="entry name" value="CYTOCHROME P450 FAMILY 7"/>
    <property type="match status" value="1"/>
</dbReference>
<keyword evidence="5 6" id="KW-0408">Iron</keyword>
<dbReference type="GO" id="GO:0006696">
    <property type="term" value="P:ergosterol biosynthetic process"/>
    <property type="evidence" value="ECO:0007669"/>
    <property type="project" value="EnsemblFungi"/>
</dbReference>
<evidence type="ECO:0000256" key="2">
    <source>
        <dbReference type="ARBA" id="ARBA00010617"/>
    </source>
</evidence>
<dbReference type="InterPro" id="IPR036396">
    <property type="entry name" value="Cyt_P450_sf"/>
</dbReference>
<keyword evidence="9" id="KW-1185">Reference proteome</keyword>
<keyword evidence="4 6" id="KW-0479">Metal-binding</keyword>
<keyword evidence="3 6" id="KW-0349">Heme</keyword>
<sequence length="524" mass="58763">MAELVARALTILNALSPTAKLALGVVTVLLVFQLLSSTGNKHKGKHLPPLIPYTVPFIGSMLDFGLRPINFMLESRKKYGDVFSFVFWGGRMTVLLGPEGNNFFFNMKLADANAEEAYKSLTVPVFGPDVVYDVENGILMEQKKFVKEALTTAAFQAYVGYIQEEVQGYLDEKWTKTSAREDIGHGIAELTIRTAARCLLGKNIRNKLDDTVADAYADLDRGFTPLNMLFTWLPLPYFINRDRAHVRLRQIFLDALQERKTNVDELDHDMMGSLMKCTYRDGTKLSESAVACIMIALLLAGQHTSSTTTSWLMLYLADDAKLQEDLLKEQVEALLGDPSAPTSNLPPLEFDHLKKLPLLEACIKEILRIRPPLIAAMRKVTRDVVFNGYTIPAGDTIIGSPCISQLDETLYPEPEKFDPYRFYKKADPGASAAGDNSEWTFADSYDTKGAKSSYLPFGAGRHRCIGEGFAYLQIKMIMSTIIRNFKFELPVDPVTKKRIFPDRDFTSLVVMPTKPTDIVYTRRT</sequence>
<dbReference type="SUPFAM" id="SSF48264">
    <property type="entry name" value="Cytochrome P450"/>
    <property type="match status" value="1"/>
</dbReference>
<dbReference type="CDD" id="cd11042">
    <property type="entry name" value="CYP51-like"/>
    <property type="match status" value="1"/>
</dbReference>
<evidence type="ECO:0000256" key="1">
    <source>
        <dbReference type="ARBA" id="ARBA00001971"/>
    </source>
</evidence>
<evidence type="ECO:0000256" key="6">
    <source>
        <dbReference type="PIRSR" id="PIRSR602403-1"/>
    </source>
</evidence>
<dbReference type="OMA" id="HWFPFVG"/>
<dbReference type="InterPro" id="IPR002403">
    <property type="entry name" value="Cyt_P450_E_grp-IV"/>
</dbReference>